<feature type="signal peptide" evidence="1">
    <location>
        <begin position="1"/>
        <end position="20"/>
    </location>
</feature>
<comment type="caution">
    <text evidence="2">The sequence shown here is derived from an EMBL/GenBank/DDBJ whole genome shotgun (WGS) entry which is preliminary data.</text>
</comment>
<feature type="chain" id="PRO_5014345313" evidence="1">
    <location>
        <begin position="21"/>
        <end position="407"/>
    </location>
</feature>
<evidence type="ECO:0000313" key="3">
    <source>
        <dbReference type="Proteomes" id="UP000236546"/>
    </source>
</evidence>
<evidence type="ECO:0000256" key="1">
    <source>
        <dbReference type="SAM" id="SignalP"/>
    </source>
</evidence>
<reference evidence="2 3" key="1">
    <citation type="submission" date="2017-02" db="EMBL/GenBank/DDBJ databases">
        <title>Genomes of Trichoderma spp. with biocontrol activity.</title>
        <authorList>
            <person name="Gardiner D."/>
            <person name="Kazan K."/>
            <person name="Vos C."/>
            <person name="Harvey P."/>
        </authorList>
    </citation>
    <scope>NUCLEOTIDE SEQUENCE [LARGE SCALE GENOMIC DNA]</scope>
    <source>
        <strain evidence="2 3">A5MH</strain>
    </source>
</reference>
<dbReference type="Proteomes" id="UP000236546">
    <property type="component" value="Unassembled WGS sequence"/>
</dbReference>
<proteinExistence type="predicted"/>
<sequence>MILSVKSALVGAGLASIVAANPLPQMGPSGGGTITRAPPWRLNPYPEYTSYCTSTTTRIWTQQSIPMPPPDVITVTKFEKLERELVHKAVDCGPGCAYVELAMHVTNFDHPHPGYIGPTDFKYVFNELKSTVTYTHIHCSGWKVPPPRHQDAKKRELGGGAADELMEYVDFKNDSGVLFQGDGDCTARVLQVPKLNIGPTRTIFTTTTTTDRIVNCGICTNNSPTPIPLGVPPVAVFKTTVTAVEPYTETELVCGTPTTSTSIEEPAKATATTTTSVINTITKESITTVTVTKASAESIVAAVSASASAATASSQTTVQGIVSHTDIPVGTMLPDCILTYALQADHQGSTKTVYTSTVTQTKQRACGQCALVWWQEPSEPTITSFVETVTKKGVKTETALVCSEDKE</sequence>
<accession>A0A2K0T0H6</accession>
<dbReference type="EMBL" id="MTYH01000098">
    <property type="protein sequence ID" value="PNP39025.1"/>
    <property type="molecule type" value="Genomic_DNA"/>
</dbReference>
<dbReference type="AlphaFoldDB" id="A0A2K0T0H6"/>
<name>A0A2K0T0H6_9HYPO</name>
<gene>
    <name evidence="2" type="ORF">TGAMA5MH_09251</name>
</gene>
<protein>
    <submittedName>
        <fullName evidence="2">Uncharacterized protein</fullName>
    </submittedName>
</protein>
<evidence type="ECO:0000313" key="2">
    <source>
        <dbReference type="EMBL" id="PNP39025.1"/>
    </source>
</evidence>
<organism evidence="2 3">
    <name type="scientific">Trichoderma gamsii</name>
    <dbReference type="NCBI Taxonomy" id="398673"/>
    <lineage>
        <taxon>Eukaryota</taxon>
        <taxon>Fungi</taxon>
        <taxon>Dikarya</taxon>
        <taxon>Ascomycota</taxon>
        <taxon>Pezizomycotina</taxon>
        <taxon>Sordariomycetes</taxon>
        <taxon>Hypocreomycetidae</taxon>
        <taxon>Hypocreales</taxon>
        <taxon>Hypocreaceae</taxon>
        <taxon>Trichoderma</taxon>
    </lineage>
</organism>
<keyword evidence="1" id="KW-0732">Signal</keyword>
<dbReference type="OrthoDB" id="4892491at2759"/>